<evidence type="ECO:0000259" key="2">
    <source>
        <dbReference type="Pfam" id="PF00266"/>
    </source>
</evidence>
<dbReference type="InterPro" id="IPR015422">
    <property type="entry name" value="PyrdxlP-dep_Trfase_small"/>
</dbReference>
<dbReference type="Gene3D" id="3.90.1150.10">
    <property type="entry name" value="Aspartate Aminotransferase, domain 1"/>
    <property type="match status" value="1"/>
</dbReference>
<keyword evidence="3" id="KW-0032">Aminotransferase</keyword>
<protein>
    <submittedName>
        <fullName evidence="3">Aminotransferase class V-fold PLP-dependent enzyme</fullName>
    </submittedName>
</protein>
<accession>A0ABS7WQA3</accession>
<evidence type="ECO:0000313" key="3">
    <source>
        <dbReference type="EMBL" id="MBZ7986956.1"/>
    </source>
</evidence>
<reference evidence="3 4" key="1">
    <citation type="submission" date="2020-07" db="EMBL/GenBank/DDBJ databases">
        <title>Transfer of Campylobacter canadensis to the novel genus Avispirillum gen. nov., that also includes two novel species recovered from migratory waterfowl: Avispirillum anseris sp. nov. and Avispirillum brantae sp. nov.</title>
        <authorList>
            <person name="Miller W.G."/>
            <person name="Chapman M.H."/>
            <person name="Yee E."/>
            <person name="Inglis G.D."/>
        </authorList>
    </citation>
    <scope>NUCLEOTIDE SEQUENCE [LARGE SCALE GENOMIC DNA]</scope>
    <source>
        <strain evidence="3 4">L283</strain>
    </source>
</reference>
<dbReference type="InterPro" id="IPR000192">
    <property type="entry name" value="Aminotrans_V_dom"/>
</dbReference>
<name>A0ABS7WQA3_9BACT</name>
<evidence type="ECO:0000256" key="1">
    <source>
        <dbReference type="ARBA" id="ARBA00022898"/>
    </source>
</evidence>
<dbReference type="Gene3D" id="3.40.640.10">
    <property type="entry name" value="Type I PLP-dependent aspartate aminotransferase-like (Major domain)"/>
    <property type="match status" value="1"/>
</dbReference>
<dbReference type="GO" id="GO:0008483">
    <property type="term" value="F:transaminase activity"/>
    <property type="evidence" value="ECO:0007669"/>
    <property type="project" value="UniProtKB-KW"/>
</dbReference>
<feature type="domain" description="Aminotransferase class V" evidence="2">
    <location>
        <begin position="18"/>
        <end position="410"/>
    </location>
</feature>
<dbReference type="InterPro" id="IPR015424">
    <property type="entry name" value="PyrdxlP-dep_Trfase"/>
</dbReference>
<proteinExistence type="predicted"/>
<dbReference type="InterPro" id="IPR015421">
    <property type="entry name" value="PyrdxlP-dep_Trfase_major"/>
</dbReference>
<dbReference type="Proteomes" id="UP000786183">
    <property type="component" value="Unassembled WGS sequence"/>
</dbReference>
<dbReference type="PANTHER" id="PTHR43586:SF8">
    <property type="entry name" value="CYSTEINE DESULFURASE 1, CHLOROPLASTIC"/>
    <property type="match status" value="1"/>
</dbReference>
<keyword evidence="4" id="KW-1185">Reference proteome</keyword>
<dbReference type="EMBL" id="JACGBB010000003">
    <property type="protein sequence ID" value="MBZ7986956.1"/>
    <property type="molecule type" value="Genomic_DNA"/>
</dbReference>
<comment type="caution">
    <text evidence="3">The sequence shown here is derived from an EMBL/GenBank/DDBJ whole genome shotgun (WGS) entry which is preliminary data.</text>
</comment>
<dbReference type="SUPFAM" id="SSF53383">
    <property type="entry name" value="PLP-dependent transferases"/>
    <property type="match status" value="1"/>
</dbReference>
<organism evidence="3 4">
    <name type="scientific">Campylobacter canadensis</name>
    <dbReference type="NCBI Taxonomy" id="449520"/>
    <lineage>
        <taxon>Bacteria</taxon>
        <taxon>Pseudomonadati</taxon>
        <taxon>Campylobacterota</taxon>
        <taxon>Epsilonproteobacteria</taxon>
        <taxon>Campylobacterales</taxon>
        <taxon>Campylobacteraceae</taxon>
        <taxon>Campylobacter</taxon>
    </lineage>
</organism>
<sequence>MQIQELKNDVILDKNCKYFDFTASALALNSIEKQMQELLKFYANIHSDSAKHSKLMAKMYKEAKDYLRQSLKIKNDYSIIACGFGSSAAIKKFQELLGIYISPAVKEQYFVNIDYEKLPLVIVGAMEHHSNEISYRQGLCKTHRLSLREQNNDLFELERICKRNKGKKIIISISAASNITGIRANLEEISKIAKKYNAILAVDASACIAYENINCDYDAMFFSGHKVLGGVGTCGILVIRNSLIKNEASFAAGGTVKYVSKSKIEFIENKEDLEEGGTPAITQVIKLAKAFKIRDEISLNVIANKEKELLTYFFSKINPYIYKYFIDIYAQNEKNRIAIISLNVANISPYVLAECLSNDFGIESRAGCACAGPYAHDLMHYVDGQNFYNKPGFLRLSLHYLHEKEDIDYLINALISSIKKIKGE</sequence>
<keyword evidence="3" id="KW-0808">Transferase</keyword>
<dbReference type="PANTHER" id="PTHR43586">
    <property type="entry name" value="CYSTEINE DESULFURASE"/>
    <property type="match status" value="1"/>
</dbReference>
<dbReference type="RefSeq" id="WP_172230537.1">
    <property type="nucleotide sequence ID" value="NZ_CP035946.1"/>
</dbReference>
<gene>
    <name evidence="3" type="ORF">AVCANL283_02330</name>
</gene>
<keyword evidence="1" id="KW-0663">Pyridoxal phosphate</keyword>
<dbReference type="Pfam" id="PF00266">
    <property type="entry name" value="Aminotran_5"/>
    <property type="match status" value="1"/>
</dbReference>
<evidence type="ECO:0000313" key="4">
    <source>
        <dbReference type="Proteomes" id="UP000786183"/>
    </source>
</evidence>